<name>A0A1H8DLY3_9EURY</name>
<evidence type="ECO:0000313" key="2">
    <source>
        <dbReference type="EMBL" id="SEN08312.1"/>
    </source>
</evidence>
<organism evidence="2 3">
    <name type="scientific">Halorientalis persicus</name>
    <dbReference type="NCBI Taxonomy" id="1367881"/>
    <lineage>
        <taxon>Archaea</taxon>
        <taxon>Methanobacteriati</taxon>
        <taxon>Methanobacteriota</taxon>
        <taxon>Stenosarchaea group</taxon>
        <taxon>Halobacteria</taxon>
        <taxon>Halobacteriales</taxon>
        <taxon>Haloarculaceae</taxon>
        <taxon>Halorientalis</taxon>
    </lineage>
</organism>
<dbReference type="Proteomes" id="UP000198775">
    <property type="component" value="Unassembled WGS sequence"/>
</dbReference>
<evidence type="ECO:0000256" key="1">
    <source>
        <dbReference type="SAM" id="Phobius"/>
    </source>
</evidence>
<evidence type="ECO:0000313" key="3">
    <source>
        <dbReference type="Proteomes" id="UP000198775"/>
    </source>
</evidence>
<feature type="transmembrane region" description="Helical" evidence="1">
    <location>
        <begin position="70"/>
        <end position="88"/>
    </location>
</feature>
<feature type="transmembrane region" description="Helical" evidence="1">
    <location>
        <begin position="36"/>
        <end position="58"/>
    </location>
</feature>
<keyword evidence="1" id="KW-0812">Transmembrane</keyword>
<evidence type="ECO:0008006" key="4">
    <source>
        <dbReference type="Google" id="ProtNLM"/>
    </source>
</evidence>
<keyword evidence="3" id="KW-1185">Reference proteome</keyword>
<accession>A0A1H8DLY3</accession>
<dbReference type="RefSeq" id="WP_092656928.1">
    <property type="nucleotide sequence ID" value="NZ_FOCX01000001.1"/>
</dbReference>
<dbReference type="OrthoDB" id="241595at2157"/>
<reference evidence="3" key="1">
    <citation type="submission" date="2016-10" db="EMBL/GenBank/DDBJ databases">
        <authorList>
            <person name="Varghese N."/>
            <person name="Submissions S."/>
        </authorList>
    </citation>
    <scope>NUCLEOTIDE SEQUENCE [LARGE SCALE GENOMIC DNA]</scope>
    <source>
        <strain evidence="3">IBRC-M 10043</strain>
    </source>
</reference>
<dbReference type="AlphaFoldDB" id="A0A1H8DLY3"/>
<gene>
    <name evidence="2" type="ORF">SAMN05216388_1001323</name>
</gene>
<keyword evidence="1" id="KW-0472">Membrane</keyword>
<proteinExistence type="predicted"/>
<sequence length="174" mass="18589">MPSSAESAPDDQALDLPGRPEPIRAEIRAVPVLNPLAVAVAGLVYAVVLALVLSLWWGLGLLISLPAPPISLRTGLILWLVGIGLAVGRDAARKARMSVEITPGWITRSFGSEAVTVPRAEIDRVRIRTTLVDRLVGTRTVDLYDADGHRLRIPRVRASAAVEQALLGQDEPAA</sequence>
<dbReference type="EMBL" id="FOCX01000001">
    <property type="protein sequence ID" value="SEN08312.1"/>
    <property type="molecule type" value="Genomic_DNA"/>
</dbReference>
<keyword evidence="1" id="KW-1133">Transmembrane helix</keyword>
<protein>
    <recommendedName>
        <fullName evidence="4">PH domain-containing protein</fullName>
    </recommendedName>
</protein>